<dbReference type="InterPro" id="IPR007630">
    <property type="entry name" value="RNA_pol_sigma70_r4"/>
</dbReference>
<dbReference type="InterPro" id="IPR009042">
    <property type="entry name" value="RNA_pol_sigma70_r1_2"/>
</dbReference>
<evidence type="ECO:0000259" key="5">
    <source>
        <dbReference type="Pfam" id="PF00140"/>
    </source>
</evidence>
<dbReference type="Pfam" id="PF04545">
    <property type="entry name" value="Sigma70_r4"/>
    <property type="match status" value="1"/>
</dbReference>
<reference evidence="8" key="1">
    <citation type="submission" date="2021-04" db="EMBL/GenBank/DDBJ databases">
        <authorList>
            <person name="Postec A."/>
        </authorList>
    </citation>
    <scope>NUCLEOTIDE SEQUENCE</scope>
    <source>
        <strain evidence="8">F1F22</strain>
    </source>
</reference>
<dbReference type="Gene3D" id="1.10.601.10">
    <property type="entry name" value="RNA Polymerase Primary Sigma Factor"/>
    <property type="match status" value="1"/>
</dbReference>
<evidence type="ECO:0000256" key="3">
    <source>
        <dbReference type="ARBA" id="ARBA00023125"/>
    </source>
</evidence>
<dbReference type="PRINTS" id="PR00046">
    <property type="entry name" value="SIGMA70FCT"/>
</dbReference>
<gene>
    <name evidence="8" type="ORF">KDW03_04735</name>
</gene>
<sequence>MQRANILKQYVKEICRYPLLTAEEERELAIRVQNGDEKAKEKLITSNLRLVVKIAKEMNYGKFSVMDLIQSGNEGLMKSVERFDPERNIRFSSYAAYWIRQAIWRFLCENKQIEKISHRMQDKKRDIHRHIESFFLSMSRLPSALELAKMMDISLFEAAEELRAYYPQMSEGVTFDLDDIPDGEDLEEKVERECLSETLQEVIKDLDEHSRDLIKMRYGLEDGERCTLGDLARRFHMSVEGVRQKERRILSMLQDKYSFLRAYLA</sequence>
<keyword evidence="3" id="KW-0238">DNA-binding</keyword>
<protein>
    <submittedName>
        <fullName evidence="8">Sigma-70 family RNA polymerase sigma factor</fullName>
    </submittedName>
</protein>
<keyword evidence="4" id="KW-0804">Transcription</keyword>
<proteinExistence type="predicted"/>
<dbReference type="AlphaFoldDB" id="A0AAX3BFX9"/>
<dbReference type="EMBL" id="CP073355">
    <property type="protein sequence ID" value="URA11106.1"/>
    <property type="molecule type" value="Genomic_DNA"/>
</dbReference>
<keyword evidence="9" id="KW-1185">Reference proteome</keyword>
<evidence type="ECO:0000259" key="7">
    <source>
        <dbReference type="Pfam" id="PF04545"/>
    </source>
</evidence>
<dbReference type="RefSeq" id="WP_271436241.1">
    <property type="nucleotide sequence ID" value="NZ_CP073355.1"/>
</dbReference>
<dbReference type="GO" id="GO:0006352">
    <property type="term" value="P:DNA-templated transcription initiation"/>
    <property type="evidence" value="ECO:0007669"/>
    <property type="project" value="InterPro"/>
</dbReference>
<dbReference type="SUPFAM" id="SSF88659">
    <property type="entry name" value="Sigma3 and sigma4 domains of RNA polymerase sigma factors"/>
    <property type="match status" value="1"/>
</dbReference>
<evidence type="ECO:0000313" key="8">
    <source>
        <dbReference type="EMBL" id="URA11106.1"/>
    </source>
</evidence>
<dbReference type="NCBIfam" id="TIGR02937">
    <property type="entry name" value="sigma70-ECF"/>
    <property type="match status" value="1"/>
</dbReference>
<evidence type="ECO:0000313" key="9">
    <source>
        <dbReference type="Proteomes" id="UP001056539"/>
    </source>
</evidence>
<dbReference type="GO" id="GO:0003677">
    <property type="term" value="F:DNA binding"/>
    <property type="evidence" value="ECO:0007669"/>
    <property type="project" value="UniProtKB-KW"/>
</dbReference>
<dbReference type="InterPro" id="IPR000943">
    <property type="entry name" value="RNA_pol_sigma70"/>
</dbReference>
<reference evidence="8" key="2">
    <citation type="submission" date="2022-06" db="EMBL/GenBank/DDBJ databases">
        <title>Thermospira aquatica gen. nov., sp. nov.</title>
        <authorList>
            <person name="Ben Ali Gam Z."/>
            <person name="Labat M."/>
        </authorList>
    </citation>
    <scope>NUCLEOTIDE SEQUENCE</scope>
    <source>
        <strain evidence="8">F1F22</strain>
    </source>
</reference>
<name>A0AAX3BFX9_9SPIR</name>
<dbReference type="GO" id="GO:0016987">
    <property type="term" value="F:sigma factor activity"/>
    <property type="evidence" value="ECO:0007669"/>
    <property type="project" value="UniProtKB-KW"/>
</dbReference>
<organism evidence="8 9">
    <name type="scientific">Thermospira aquatica</name>
    <dbReference type="NCBI Taxonomy" id="2828656"/>
    <lineage>
        <taxon>Bacteria</taxon>
        <taxon>Pseudomonadati</taxon>
        <taxon>Spirochaetota</taxon>
        <taxon>Spirochaetia</taxon>
        <taxon>Brevinematales</taxon>
        <taxon>Thermospiraceae</taxon>
        <taxon>Thermospira</taxon>
    </lineage>
</organism>
<dbReference type="Pfam" id="PF04542">
    <property type="entry name" value="Sigma70_r2"/>
    <property type="match status" value="1"/>
</dbReference>
<keyword evidence="2" id="KW-0731">Sigma factor</keyword>
<evidence type="ECO:0000256" key="1">
    <source>
        <dbReference type="ARBA" id="ARBA00023015"/>
    </source>
</evidence>
<feature type="domain" description="RNA polymerase sigma-70 region 4" evidence="7">
    <location>
        <begin position="203"/>
        <end position="254"/>
    </location>
</feature>
<feature type="domain" description="RNA polymerase sigma-70 region 1.2" evidence="5">
    <location>
        <begin position="7"/>
        <end position="37"/>
    </location>
</feature>
<evidence type="ECO:0000256" key="2">
    <source>
        <dbReference type="ARBA" id="ARBA00023082"/>
    </source>
</evidence>
<dbReference type="PANTHER" id="PTHR30603:SF47">
    <property type="entry name" value="RNA POLYMERASE SIGMA FACTOR SIGD, CHLOROPLASTIC"/>
    <property type="match status" value="1"/>
</dbReference>
<dbReference type="PANTHER" id="PTHR30603">
    <property type="entry name" value="RNA POLYMERASE SIGMA FACTOR RPO"/>
    <property type="match status" value="1"/>
</dbReference>
<dbReference type="InterPro" id="IPR050239">
    <property type="entry name" value="Sigma-70_RNA_pol_init_factors"/>
</dbReference>
<dbReference type="KEGG" id="taqu:KDW03_04735"/>
<dbReference type="SUPFAM" id="SSF88946">
    <property type="entry name" value="Sigma2 domain of RNA polymerase sigma factors"/>
    <property type="match status" value="1"/>
</dbReference>
<dbReference type="InterPro" id="IPR014284">
    <property type="entry name" value="RNA_pol_sigma-70_dom"/>
</dbReference>
<keyword evidence="1" id="KW-0805">Transcription regulation</keyword>
<feature type="domain" description="RNA polymerase sigma-70 region 2" evidence="6">
    <location>
        <begin position="43"/>
        <end position="107"/>
    </location>
</feature>
<evidence type="ECO:0000259" key="6">
    <source>
        <dbReference type="Pfam" id="PF04542"/>
    </source>
</evidence>
<dbReference type="Pfam" id="PF00140">
    <property type="entry name" value="Sigma70_r1_2"/>
    <property type="match status" value="1"/>
</dbReference>
<dbReference type="InterPro" id="IPR013325">
    <property type="entry name" value="RNA_pol_sigma_r2"/>
</dbReference>
<dbReference type="Proteomes" id="UP001056539">
    <property type="component" value="Chromosome"/>
</dbReference>
<evidence type="ECO:0000256" key="4">
    <source>
        <dbReference type="ARBA" id="ARBA00023163"/>
    </source>
</evidence>
<dbReference type="Gene3D" id="1.20.140.160">
    <property type="match status" value="1"/>
</dbReference>
<dbReference type="InterPro" id="IPR007627">
    <property type="entry name" value="RNA_pol_sigma70_r2"/>
</dbReference>
<accession>A0AAX3BFX9</accession>
<dbReference type="InterPro" id="IPR013324">
    <property type="entry name" value="RNA_pol_sigma_r3/r4-like"/>
</dbReference>